<feature type="chain" id="PRO_5046284595" evidence="1">
    <location>
        <begin position="23"/>
        <end position="143"/>
    </location>
</feature>
<dbReference type="Proteomes" id="UP000753724">
    <property type="component" value="Unassembled WGS sequence"/>
</dbReference>
<keyword evidence="3" id="KW-1185">Reference proteome</keyword>
<dbReference type="EMBL" id="JAAAPO010000004">
    <property type="protein sequence ID" value="NBC37102.1"/>
    <property type="molecule type" value="Genomic_DNA"/>
</dbReference>
<proteinExistence type="predicted"/>
<keyword evidence="1" id="KW-0732">Signal</keyword>
<protein>
    <submittedName>
        <fullName evidence="2">Uncharacterized protein</fullName>
    </submittedName>
</protein>
<organism evidence="2 3">
    <name type="scientific">Novosphingobium ovatum</name>
    <dbReference type="NCBI Taxonomy" id="1908523"/>
    <lineage>
        <taxon>Bacteria</taxon>
        <taxon>Pseudomonadati</taxon>
        <taxon>Pseudomonadota</taxon>
        <taxon>Alphaproteobacteria</taxon>
        <taxon>Sphingomonadales</taxon>
        <taxon>Sphingomonadaceae</taxon>
        <taxon>Novosphingobium</taxon>
    </lineage>
</organism>
<sequence>MCKMLIPALLGAVVLWTAPANARERLTPEQELAKLIKDRVPGKPVDCIQLTEIRSTTIIDKTAIVYDAGNVLYVNRPAFPESLGSDDVLLTKTWSNQLCRLDMVQLLDRSMNGFMRGMVGLNEFVPYARPPKPAPAPAAPPAQ</sequence>
<comment type="caution">
    <text evidence="2">The sequence shown here is derived from an EMBL/GenBank/DDBJ whole genome shotgun (WGS) entry which is preliminary data.</text>
</comment>
<gene>
    <name evidence="2" type="ORF">GTZ99_11090</name>
</gene>
<accession>A0ABW9XEZ1</accession>
<reference evidence="3" key="1">
    <citation type="submission" date="2020-01" db="EMBL/GenBank/DDBJ databases">
        <title>Sphingomonas sp. strain CSW-10.</title>
        <authorList>
            <person name="Chen W.-M."/>
        </authorList>
    </citation>
    <scope>NUCLEOTIDE SEQUENCE [LARGE SCALE GENOMIC DNA]</scope>
    <source>
        <strain evidence="3">FSY-8</strain>
    </source>
</reference>
<evidence type="ECO:0000313" key="3">
    <source>
        <dbReference type="Proteomes" id="UP000753724"/>
    </source>
</evidence>
<evidence type="ECO:0000256" key="1">
    <source>
        <dbReference type="SAM" id="SignalP"/>
    </source>
</evidence>
<evidence type="ECO:0000313" key="2">
    <source>
        <dbReference type="EMBL" id="NBC37102.1"/>
    </source>
</evidence>
<feature type="signal peptide" evidence="1">
    <location>
        <begin position="1"/>
        <end position="22"/>
    </location>
</feature>
<name>A0ABW9XEZ1_9SPHN</name>